<dbReference type="AlphaFoldDB" id="A0AAV5AN21"/>
<protein>
    <submittedName>
        <fullName evidence="2">Uncharacterized protein</fullName>
    </submittedName>
</protein>
<sequence length="334" mass="37651">MSPANPDQVSAILHTLRGEAFRHQLNLAGNKQRRLPAISRGPSLPPSLYSSEAFPRINKLSVSNPSSIPGPPPPRSWAVFSPSKSTDPTSPEWRSNALSFILKRTPRSSRFYHDYSSTIPSFFNICLGVILAKFGGIPSDMYRDIPRHVLREYVRYSVISRVLPKEELLQIWKLDNMNSVDGELLVTGSVTTLALSKNMGPINSFVEDWDAEDNQYEGRPDIVLSPMHTFIALSASFNYSYILLLPTSVTHLALLNIQKLPLHFLPTQLPSLIVLDLSYNLWINNADILLIEWNKWTDLEAVGLRGCMMDEKDVKIVTQEIRKGRLLDVEIVVE</sequence>
<feature type="region of interest" description="Disordered" evidence="1">
    <location>
        <begin position="64"/>
        <end position="91"/>
    </location>
</feature>
<dbReference type="Proteomes" id="UP001050691">
    <property type="component" value="Unassembled WGS sequence"/>
</dbReference>
<evidence type="ECO:0000256" key="1">
    <source>
        <dbReference type="SAM" id="MobiDB-lite"/>
    </source>
</evidence>
<organism evidence="2 3">
    <name type="scientific">Clathrus columnatus</name>
    <dbReference type="NCBI Taxonomy" id="1419009"/>
    <lineage>
        <taxon>Eukaryota</taxon>
        <taxon>Fungi</taxon>
        <taxon>Dikarya</taxon>
        <taxon>Basidiomycota</taxon>
        <taxon>Agaricomycotina</taxon>
        <taxon>Agaricomycetes</taxon>
        <taxon>Phallomycetidae</taxon>
        <taxon>Phallales</taxon>
        <taxon>Clathraceae</taxon>
        <taxon>Clathrus</taxon>
    </lineage>
</organism>
<evidence type="ECO:0000313" key="3">
    <source>
        <dbReference type="Proteomes" id="UP001050691"/>
    </source>
</evidence>
<accession>A0AAV5AN21</accession>
<proteinExistence type="predicted"/>
<reference evidence="2" key="1">
    <citation type="submission" date="2021-10" db="EMBL/GenBank/DDBJ databases">
        <title>De novo Genome Assembly of Clathrus columnatus (Basidiomycota, Fungi) Using Illumina and Nanopore Sequence Data.</title>
        <authorList>
            <person name="Ogiso-Tanaka E."/>
            <person name="Itagaki H."/>
            <person name="Hosoya T."/>
            <person name="Hosaka K."/>
        </authorList>
    </citation>
    <scope>NUCLEOTIDE SEQUENCE</scope>
    <source>
        <strain evidence="2">MO-923</strain>
    </source>
</reference>
<evidence type="ECO:0000313" key="2">
    <source>
        <dbReference type="EMBL" id="GJJ16004.1"/>
    </source>
</evidence>
<gene>
    <name evidence="2" type="ORF">Clacol_010283</name>
</gene>
<comment type="caution">
    <text evidence="2">The sequence shown here is derived from an EMBL/GenBank/DDBJ whole genome shotgun (WGS) entry which is preliminary data.</text>
</comment>
<keyword evidence="3" id="KW-1185">Reference proteome</keyword>
<name>A0AAV5AN21_9AGAM</name>
<dbReference type="EMBL" id="BPWL01000012">
    <property type="protein sequence ID" value="GJJ16004.1"/>
    <property type="molecule type" value="Genomic_DNA"/>
</dbReference>
<feature type="compositionally biased region" description="Polar residues" evidence="1">
    <location>
        <begin position="82"/>
        <end position="91"/>
    </location>
</feature>